<comment type="subcellular location">
    <subcellularLocation>
        <location evidence="1">Membrane</location>
        <topology evidence="1">Multi-pass membrane protein</topology>
    </subcellularLocation>
</comment>
<protein>
    <recommendedName>
        <fullName evidence="9">Mg2+ transporter protein, CorA-like/Zinc transport protein ZntB</fullName>
    </recommendedName>
</protein>
<feature type="region of interest" description="Disordered" evidence="5">
    <location>
        <begin position="617"/>
        <end position="682"/>
    </location>
</feature>
<keyword evidence="2 6" id="KW-0812">Transmembrane</keyword>
<evidence type="ECO:0000256" key="1">
    <source>
        <dbReference type="ARBA" id="ARBA00004141"/>
    </source>
</evidence>
<dbReference type="InterPro" id="IPR045863">
    <property type="entry name" value="CorA_TM1_TM2"/>
</dbReference>
<evidence type="ECO:0000313" key="8">
    <source>
        <dbReference type="Proteomes" id="UP000777438"/>
    </source>
</evidence>
<sequence>MSIALIVLDNVRNKFMGNSESGGYMEPGSVLRCIGRYSNAHDAQTRPETEPVVFMSSPHLILHPTSNKANTRDEGCRPRSLLHSHYGYDVGIERESGQVIRKMSKNRSKKDILHISQLWCLLIGTGILITFSDQSIQDQCGNTIAIDPRTSGNREPLTIRLVDEDSRQYNLAIEPDYNYVDFLRHAVSLVRGTTSHVSDYRLFGPDDKALTPERWIEILTSLTSELHIFHLKTEAREEEELDYEELMSGPIAPEARRPSILERSKARTRRTLSRELIAPLMKRKTGSGASTTRLRARRHGSSESGHFRLRSRRDRYMEQYGMSPQSEVMEQATLREPSRSAMLSESVSSQQPSENHGLHPPIHHDTTFGPSPLPQTIPVDSEETLKKEIENERRAGAKSVPMNLASPGTNSIPNSNPIPIPIPNYPSYPNLNPTHIWTQPRGKPGEDDVAYNDYFRPHIPQEEEENCRDLVVSGRHAHDGSAHGSCDGSQSRHRGRSSRRQNSTRPQKTGIVLNEYPRPTSVEPKLFDVGELSDAEEEATNCKNEDDVSEDSDSSLFECPSEHSSEHVSIEVLDSSYSKTTHMETTAFNPHTRVDPASYNASRLRSRISRVAMYQLQGSTSAKGSRSSSRTTTPPRSRSRRRERISPRRSSPSIHSERNSQPSVPGDAEAPEYAREPSPEPEFTIRQDVHFASVDGEGHAEDNRSSRTRTSHRPVNLSTITTIPFFTWRLGNEAGERTPDAVEKTLVKILSQLDKSLTSDIIGRLYSRTPKITMQELFLRHELCPALSSSGGPVMQTSDRDKTAMKTLLEVSQEIIWAFTPKEGSPLIHNVCIRFWGALDAIFRQIAWEESDRGPAEKREYAIRDFDLRSSLIDDSSPVLLAGKKSWADCPDCKSGRLYSSATEALEHLHKEHFECTGKTERPYSDRCFVWLRRHWPTGYFVRKSHPRILTAVEAFIKVLLPISSSARELHSLVANVWNRQSGDKEIPRPFLPRNLVNAFKQIMQVYICHARCLSLLNRASGLLSGDMHLIGVVHKAIAQVTSQGEAARDRAQDLLADAKKDIILLGNTSRNIDSLRVEAVGSEFLALALVCVGQNRQIRPDLSPPTLRGPDFIQLYQTYTSRLGFQANRRPQKRVFLDIHSLEEELGALEGLVKAQKALLAKFLKITSPQSFRVTNTTRMGQYRTEVSNGNLQLSMLSRREGDIDILKVKAKSLKEQVKQTIEILEEDHGKAIRVFTIVTVFFLPLSFVSSFMGMNTTDIRDTKFSQRIFWITAIPVTVAVLGLAFVYGYKGDEFENWLSQQPRWPTAGRIWGSRRKEAEGDGWIADAGRTGTFNIGTRAATEDQGMLRANSEKMNTAMTANGQWQSGQKGYEDGQRGVPSWMQDMRARLSNRRREKTGQRNLQRRPTGDSLGPF</sequence>
<keyword evidence="8" id="KW-1185">Reference proteome</keyword>
<feature type="compositionally biased region" description="Basic and acidic residues" evidence="5">
    <location>
        <begin position="696"/>
        <end position="705"/>
    </location>
</feature>
<evidence type="ECO:0000256" key="6">
    <source>
        <dbReference type="SAM" id="Phobius"/>
    </source>
</evidence>
<accession>A0A9P8W428</accession>
<dbReference type="Proteomes" id="UP000777438">
    <property type="component" value="Unassembled WGS sequence"/>
</dbReference>
<keyword evidence="3 6" id="KW-1133">Transmembrane helix</keyword>
<comment type="caution">
    <text evidence="7">The sequence shown here is derived from an EMBL/GenBank/DDBJ whole genome shotgun (WGS) entry which is preliminary data.</text>
</comment>
<feature type="compositionally biased region" description="Polar residues" evidence="5">
    <location>
        <begin position="341"/>
        <end position="354"/>
    </location>
</feature>
<dbReference type="SUPFAM" id="SSF144083">
    <property type="entry name" value="Magnesium transport protein CorA, transmembrane region"/>
    <property type="match status" value="1"/>
</dbReference>
<dbReference type="OrthoDB" id="5430750at2759"/>
<dbReference type="InterPro" id="IPR002523">
    <property type="entry name" value="MgTranspt_CorA/ZnTranspt_ZntB"/>
</dbReference>
<name>A0A9P8W428_9HYPO</name>
<dbReference type="GO" id="GO:0046873">
    <property type="term" value="F:metal ion transmembrane transporter activity"/>
    <property type="evidence" value="ECO:0007669"/>
    <property type="project" value="InterPro"/>
</dbReference>
<feature type="region of interest" description="Disordered" evidence="5">
    <location>
        <begin position="1364"/>
        <end position="1416"/>
    </location>
</feature>
<dbReference type="GO" id="GO:0016020">
    <property type="term" value="C:membrane"/>
    <property type="evidence" value="ECO:0007669"/>
    <property type="project" value="UniProtKB-SubCell"/>
</dbReference>
<evidence type="ECO:0008006" key="9">
    <source>
        <dbReference type="Google" id="ProtNLM"/>
    </source>
</evidence>
<gene>
    <name evidence="7" type="ORF">B0T10DRAFT_47532</name>
</gene>
<feature type="region of interest" description="Disordered" evidence="5">
    <location>
        <begin position="696"/>
        <end position="715"/>
    </location>
</feature>
<feature type="region of interest" description="Disordered" evidence="5">
    <location>
        <begin position="335"/>
        <end position="378"/>
    </location>
</feature>
<feature type="transmembrane region" description="Helical" evidence="6">
    <location>
        <begin position="1236"/>
        <end position="1258"/>
    </location>
</feature>
<keyword evidence="4 6" id="KW-0472">Membrane</keyword>
<dbReference type="Gene3D" id="1.20.58.340">
    <property type="entry name" value="Magnesium transport protein CorA, transmembrane region"/>
    <property type="match status" value="1"/>
</dbReference>
<evidence type="ECO:0000313" key="7">
    <source>
        <dbReference type="EMBL" id="KAH6889141.1"/>
    </source>
</evidence>
<proteinExistence type="predicted"/>
<evidence type="ECO:0000256" key="4">
    <source>
        <dbReference type="ARBA" id="ARBA00023136"/>
    </source>
</evidence>
<evidence type="ECO:0000256" key="3">
    <source>
        <dbReference type="ARBA" id="ARBA00022989"/>
    </source>
</evidence>
<feature type="compositionally biased region" description="Low complexity" evidence="5">
    <location>
        <begin position="625"/>
        <end position="636"/>
    </location>
</feature>
<dbReference type="Pfam" id="PF01544">
    <property type="entry name" value="CorA"/>
    <property type="match status" value="1"/>
</dbReference>
<evidence type="ECO:0000256" key="5">
    <source>
        <dbReference type="SAM" id="MobiDB-lite"/>
    </source>
</evidence>
<evidence type="ECO:0000256" key="2">
    <source>
        <dbReference type="ARBA" id="ARBA00022692"/>
    </source>
</evidence>
<feature type="compositionally biased region" description="Basic and acidic residues" evidence="5">
    <location>
        <begin position="672"/>
        <end position="682"/>
    </location>
</feature>
<reference evidence="7 8" key="1">
    <citation type="journal article" date="2021" name="Nat. Commun.">
        <title>Genetic determinants of endophytism in the Arabidopsis root mycobiome.</title>
        <authorList>
            <person name="Mesny F."/>
            <person name="Miyauchi S."/>
            <person name="Thiergart T."/>
            <person name="Pickel B."/>
            <person name="Atanasova L."/>
            <person name="Karlsson M."/>
            <person name="Huettel B."/>
            <person name="Barry K.W."/>
            <person name="Haridas S."/>
            <person name="Chen C."/>
            <person name="Bauer D."/>
            <person name="Andreopoulos W."/>
            <person name="Pangilinan J."/>
            <person name="LaButti K."/>
            <person name="Riley R."/>
            <person name="Lipzen A."/>
            <person name="Clum A."/>
            <person name="Drula E."/>
            <person name="Henrissat B."/>
            <person name="Kohler A."/>
            <person name="Grigoriev I.V."/>
            <person name="Martin F.M."/>
            <person name="Hacquard S."/>
        </authorList>
    </citation>
    <scope>NUCLEOTIDE SEQUENCE [LARGE SCALE GENOMIC DNA]</scope>
    <source>
        <strain evidence="7 8">MPI-CAGE-CH-0241</strain>
    </source>
</reference>
<feature type="region of interest" description="Disordered" evidence="5">
    <location>
        <begin position="283"/>
        <end position="306"/>
    </location>
</feature>
<feature type="transmembrane region" description="Helical" evidence="6">
    <location>
        <begin position="1270"/>
        <end position="1291"/>
    </location>
</feature>
<feature type="region of interest" description="Disordered" evidence="5">
    <location>
        <begin position="475"/>
        <end position="563"/>
    </location>
</feature>
<organism evidence="7 8">
    <name type="scientific">Thelonectria olida</name>
    <dbReference type="NCBI Taxonomy" id="1576542"/>
    <lineage>
        <taxon>Eukaryota</taxon>
        <taxon>Fungi</taxon>
        <taxon>Dikarya</taxon>
        <taxon>Ascomycota</taxon>
        <taxon>Pezizomycotina</taxon>
        <taxon>Sordariomycetes</taxon>
        <taxon>Hypocreomycetidae</taxon>
        <taxon>Hypocreales</taxon>
        <taxon>Nectriaceae</taxon>
        <taxon>Thelonectria</taxon>
    </lineage>
</organism>
<dbReference type="EMBL" id="JAGPYM010000011">
    <property type="protein sequence ID" value="KAH6889141.1"/>
    <property type="molecule type" value="Genomic_DNA"/>
</dbReference>